<dbReference type="Proteomes" id="UP000507222">
    <property type="component" value="Unassembled WGS sequence"/>
</dbReference>
<evidence type="ECO:0000313" key="2">
    <source>
        <dbReference type="Proteomes" id="UP000507222"/>
    </source>
</evidence>
<dbReference type="EMBL" id="CAEKDK010000003">
    <property type="protein sequence ID" value="CAB4275175.1"/>
    <property type="molecule type" value="Genomic_DNA"/>
</dbReference>
<dbReference type="SUPFAM" id="SSF53756">
    <property type="entry name" value="UDP-Glycosyltransferase/glycogen phosphorylase"/>
    <property type="match status" value="1"/>
</dbReference>
<organism evidence="1 2">
    <name type="scientific">Prunus armeniaca</name>
    <name type="common">Apricot</name>
    <name type="synonym">Armeniaca vulgaris</name>
    <dbReference type="NCBI Taxonomy" id="36596"/>
    <lineage>
        <taxon>Eukaryota</taxon>
        <taxon>Viridiplantae</taxon>
        <taxon>Streptophyta</taxon>
        <taxon>Embryophyta</taxon>
        <taxon>Tracheophyta</taxon>
        <taxon>Spermatophyta</taxon>
        <taxon>Magnoliopsida</taxon>
        <taxon>eudicotyledons</taxon>
        <taxon>Gunneridae</taxon>
        <taxon>Pentapetalae</taxon>
        <taxon>rosids</taxon>
        <taxon>fabids</taxon>
        <taxon>Rosales</taxon>
        <taxon>Rosaceae</taxon>
        <taxon>Amygdaloideae</taxon>
        <taxon>Amygdaleae</taxon>
        <taxon>Prunus</taxon>
    </lineage>
</organism>
<gene>
    <name evidence="1" type="ORF">CURHAP_LOCUS23972</name>
</gene>
<evidence type="ECO:0000313" key="1">
    <source>
        <dbReference type="EMBL" id="CAB4275175.1"/>
    </source>
</evidence>
<accession>A0A6J5UIZ5</accession>
<dbReference type="AlphaFoldDB" id="A0A6J5UIZ5"/>
<proteinExistence type="predicted"/>
<sequence>MKVGLRVETCDGSVVKGFVKSEGLEKMVKELMEGDKGKEVRKKVKEFADLTSKAVKEGGSSWRNRNYRVVQYHHVN</sequence>
<protein>
    <submittedName>
        <fullName evidence="1">Uncharacterized protein</fullName>
    </submittedName>
</protein>
<name>A0A6J5UIZ5_PRUAR</name>
<dbReference type="Gene3D" id="3.40.50.2000">
    <property type="entry name" value="Glycogen Phosphorylase B"/>
    <property type="match status" value="2"/>
</dbReference>
<reference evidence="1 2" key="1">
    <citation type="submission" date="2020-05" db="EMBL/GenBank/DDBJ databases">
        <authorList>
            <person name="Campoy J."/>
            <person name="Schneeberger K."/>
            <person name="Spophaly S."/>
        </authorList>
    </citation>
    <scope>NUCLEOTIDE SEQUENCE [LARGE SCALE GENOMIC DNA]</scope>
    <source>
        <strain evidence="1">PruArmRojPasFocal</strain>
    </source>
</reference>